<dbReference type="CTD" id="48986"/>
<gene>
    <name evidence="10" type="primary">LOC100905970</name>
</gene>
<dbReference type="AlphaFoldDB" id="A0AAJ7L4N5"/>
<dbReference type="RefSeq" id="XP_018494762.1">
    <property type="nucleotide sequence ID" value="XM_018639246.1"/>
</dbReference>
<evidence type="ECO:0000256" key="4">
    <source>
        <dbReference type="ARBA" id="ARBA00022729"/>
    </source>
</evidence>
<feature type="chain" id="PRO_5042500327" evidence="8">
    <location>
        <begin position="26"/>
        <end position="187"/>
    </location>
</feature>
<evidence type="ECO:0000256" key="8">
    <source>
        <dbReference type="SAM" id="SignalP"/>
    </source>
</evidence>
<dbReference type="GO" id="GO:0006457">
    <property type="term" value="P:protein folding"/>
    <property type="evidence" value="ECO:0007669"/>
    <property type="project" value="InterPro"/>
</dbReference>
<accession>A0AAJ7L4N5</accession>
<proteinExistence type="inferred from homology"/>
<evidence type="ECO:0000256" key="7">
    <source>
        <dbReference type="SAM" id="MobiDB-lite"/>
    </source>
</evidence>
<evidence type="ECO:0000256" key="6">
    <source>
        <dbReference type="ARBA" id="ARBA00023186"/>
    </source>
</evidence>
<evidence type="ECO:0000313" key="9">
    <source>
        <dbReference type="Proteomes" id="UP000694867"/>
    </source>
</evidence>
<feature type="compositionally biased region" description="Acidic residues" evidence="7">
    <location>
        <begin position="53"/>
        <end position="65"/>
    </location>
</feature>
<evidence type="ECO:0000256" key="1">
    <source>
        <dbReference type="ARBA" id="ARBA00004240"/>
    </source>
</evidence>
<evidence type="ECO:0000256" key="5">
    <source>
        <dbReference type="ARBA" id="ARBA00022824"/>
    </source>
</evidence>
<dbReference type="KEGG" id="goe:100905970"/>
<keyword evidence="3" id="KW-0879">Wnt signaling pathway</keyword>
<dbReference type="GO" id="GO:0016055">
    <property type="term" value="P:Wnt signaling pathway"/>
    <property type="evidence" value="ECO:0007669"/>
    <property type="project" value="UniProtKB-KW"/>
</dbReference>
<dbReference type="Gene3D" id="6.10.250.640">
    <property type="match status" value="1"/>
</dbReference>
<dbReference type="InterPro" id="IPR019330">
    <property type="entry name" value="MESD"/>
</dbReference>
<comment type="similarity">
    <text evidence="2">Belongs to the MESD family.</text>
</comment>
<keyword evidence="9" id="KW-1185">Reference proteome</keyword>
<dbReference type="Proteomes" id="UP000694867">
    <property type="component" value="Unplaced"/>
</dbReference>
<dbReference type="PANTHER" id="PTHR17600">
    <property type="entry name" value="MESODERM DEVELOPMENT CANDIDATE 2"/>
    <property type="match status" value="1"/>
</dbReference>
<feature type="region of interest" description="Disordered" evidence="7">
    <location>
        <begin position="53"/>
        <end position="80"/>
    </location>
</feature>
<keyword evidence="6" id="KW-0143">Chaperone</keyword>
<evidence type="ECO:0000256" key="3">
    <source>
        <dbReference type="ARBA" id="ARBA00022687"/>
    </source>
</evidence>
<dbReference type="Pfam" id="PF10185">
    <property type="entry name" value="Mesd"/>
    <property type="match status" value="1"/>
</dbReference>
<keyword evidence="5" id="KW-0256">Endoplasmic reticulum</keyword>
<evidence type="ECO:0000313" key="10">
    <source>
        <dbReference type="RefSeq" id="XP_018494762.1"/>
    </source>
</evidence>
<comment type="subcellular location">
    <subcellularLocation>
        <location evidence="1">Endoplasmic reticulum</location>
    </subcellularLocation>
</comment>
<organism evidence="9 10">
    <name type="scientific">Galendromus occidentalis</name>
    <name type="common">western predatory mite</name>
    <dbReference type="NCBI Taxonomy" id="34638"/>
    <lineage>
        <taxon>Eukaryota</taxon>
        <taxon>Metazoa</taxon>
        <taxon>Ecdysozoa</taxon>
        <taxon>Arthropoda</taxon>
        <taxon>Chelicerata</taxon>
        <taxon>Arachnida</taxon>
        <taxon>Acari</taxon>
        <taxon>Parasitiformes</taxon>
        <taxon>Mesostigmata</taxon>
        <taxon>Gamasina</taxon>
        <taxon>Phytoseioidea</taxon>
        <taxon>Phytoseiidae</taxon>
        <taxon>Typhlodrominae</taxon>
        <taxon>Galendromus</taxon>
    </lineage>
</organism>
<protein>
    <submittedName>
        <fullName evidence="10">LDLR chaperone boca</fullName>
    </submittedName>
</protein>
<feature type="signal peptide" evidence="8">
    <location>
        <begin position="1"/>
        <end position="25"/>
    </location>
</feature>
<reference evidence="10" key="1">
    <citation type="submission" date="2025-08" db="UniProtKB">
        <authorList>
            <consortium name="RefSeq"/>
        </authorList>
    </citation>
    <scope>IDENTIFICATION</scope>
</reference>
<dbReference type="GeneID" id="100905970"/>
<dbReference type="GO" id="GO:0005783">
    <property type="term" value="C:endoplasmic reticulum"/>
    <property type="evidence" value="ECO:0007669"/>
    <property type="project" value="UniProtKB-SubCell"/>
</dbReference>
<evidence type="ECO:0000256" key="2">
    <source>
        <dbReference type="ARBA" id="ARBA00011068"/>
    </source>
</evidence>
<keyword evidence="4 8" id="KW-0732">Signal</keyword>
<sequence>MGALTASSLRLLLLVLTITAGVVRCKKAAEKPDWAKKDPIHFSDADVERLLEQWDEDEDVPEDELPEHKRPPPKIDMSKFDPENPEAMLRMSKKGQTLMSFCTVTLPTTRERTEELSSLWQTALHNNHIQAERYLISDERFIFMFKDGSQAWDAKDFLVEQEGFEQITLENKPYHGKYSKSKPKEEL</sequence>
<name>A0AAJ7L4N5_9ACAR</name>
<dbReference type="Gene3D" id="3.30.70.260">
    <property type="match status" value="1"/>
</dbReference>
<dbReference type="PANTHER" id="PTHR17600:SF2">
    <property type="entry name" value="LRP CHAPERONE MESD"/>
    <property type="match status" value="1"/>
</dbReference>